<feature type="compositionally biased region" description="Basic and acidic residues" evidence="1">
    <location>
        <begin position="65"/>
        <end position="75"/>
    </location>
</feature>
<dbReference type="Proteomes" id="UP000815325">
    <property type="component" value="Unassembled WGS sequence"/>
</dbReference>
<evidence type="ECO:0000313" key="2">
    <source>
        <dbReference type="EMBL" id="KAF5842099.1"/>
    </source>
</evidence>
<name>A0ABQ7H5H7_DUNSA</name>
<accession>A0ABQ7H5H7</accession>
<feature type="region of interest" description="Disordered" evidence="1">
    <location>
        <begin position="59"/>
        <end position="157"/>
    </location>
</feature>
<comment type="caution">
    <text evidence="2">The sequence shown here is derived from an EMBL/GenBank/DDBJ whole genome shotgun (WGS) entry which is preliminary data.</text>
</comment>
<evidence type="ECO:0000313" key="3">
    <source>
        <dbReference type="Proteomes" id="UP000815325"/>
    </source>
</evidence>
<feature type="compositionally biased region" description="Low complexity" evidence="1">
    <location>
        <begin position="76"/>
        <end position="119"/>
    </location>
</feature>
<protein>
    <submittedName>
        <fullName evidence="2">Uncharacterized protein</fullName>
    </submittedName>
</protein>
<feature type="compositionally biased region" description="Basic and acidic residues" evidence="1">
    <location>
        <begin position="141"/>
        <end position="151"/>
    </location>
</feature>
<reference evidence="2" key="1">
    <citation type="submission" date="2017-08" db="EMBL/GenBank/DDBJ databases">
        <authorList>
            <person name="Polle J.E."/>
            <person name="Barry K."/>
            <person name="Cushman J."/>
            <person name="Schmutz J."/>
            <person name="Tran D."/>
            <person name="Hathwaick L.T."/>
            <person name="Yim W.C."/>
            <person name="Jenkins J."/>
            <person name="Mckie-Krisberg Z.M."/>
            <person name="Prochnik S."/>
            <person name="Lindquist E."/>
            <person name="Dockter R.B."/>
            <person name="Adam C."/>
            <person name="Molina H."/>
            <person name="Bunkerborg J."/>
            <person name="Jin E."/>
            <person name="Buchheim M."/>
            <person name="Magnuson J."/>
        </authorList>
    </citation>
    <scope>NUCLEOTIDE SEQUENCE</scope>
    <source>
        <strain evidence="2">CCAP 19/18</strain>
    </source>
</reference>
<proteinExistence type="predicted"/>
<dbReference type="EMBL" id="MU069469">
    <property type="protein sequence ID" value="KAF5842099.1"/>
    <property type="molecule type" value="Genomic_DNA"/>
</dbReference>
<evidence type="ECO:0000256" key="1">
    <source>
        <dbReference type="SAM" id="MobiDB-lite"/>
    </source>
</evidence>
<keyword evidence="3" id="KW-1185">Reference proteome</keyword>
<sequence>MTNFILITEAGHYPMEEYEEFDGSIGSKSNAFILLSEEEEEGQQGVTAFQSLYPQKTLNHQATCQDERQQEHQKQESQQLEQQQQQAQHEQQPQAQAEQQQRQQQQQQQQGQGQQGEQPRPQKEQAEAQQQPKQQHKKRQKEQQQKQKEQAEQQAARAAMLELQAARLPKPWSADDVNPVCLPPAATSWLLPPSYTTSTKDATEAIEAAAALADRHTPRERKAIDLRKMSRINWNWTHPTCTVGLVGRSGSRGGRLLAWNMINEFYATWKVWNLMMGVVEMEMMVSWI</sequence>
<gene>
    <name evidence="2" type="ORF">DUNSADRAFT_9358</name>
</gene>
<organism evidence="2 3">
    <name type="scientific">Dunaliella salina</name>
    <name type="common">Green alga</name>
    <name type="synonym">Protococcus salinus</name>
    <dbReference type="NCBI Taxonomy" id="3046"/>
    <lineage>
        <taxon>Eukaryota</taxon>
        <taxon>Viridiplantae</taxon>
        <taxon>Chlorophyta</taxon>
        <taxon>core chlorophytes</taxon>
        <taxon>Chlorophyceae</taxon>
        <taxon>CS clade</taxon>
        <taxon>Chlamydomonadales</taxon>
        <taxon>Dunaliellaceae</taxon>
        <taxon>Dunaliella</taxon>
    </lineage>
</organism>